<dbReference type="AlphaFoldDB" id="A0A379MMM3"/>
<dbReference type="InterPro" id="IPR000642">
    <property type="entry name" value="Peptidase_M41"/>
</dbReference>
<feature type="domain" description="Peptidase M41" evidence="1">
    <location>
        <begin position="14"/>
        <end position="68"/>
    </location>
</feature>
<keyword evidence="2" id="KW-0645">Protease</keyword>
<dbReference type="GO" id="GO:0005524">
    <property type="term" value="F:ATP binding"/>
    <property type="evidence" value="ECO:0007669"/>
    <property type="project" value="InterPro"/>
</dbReference>
<keyword evidence="2" id="KW-0482">Metalloprotease</keyword>
<dbReference type="RefSeq" id="WP_235660702.1">
    <property type="nucleotide sequence ID" value="NZ_JACKST010000038.1"/>
</dbReference>
<dbReference type="Pfam" id="PF01434">
    <property type="entry name" value="Peptidase_M41"/>
    <property type="match status" value="1"/>
</dbReference>
<dbReference type="GO" id="GO:0004176">
    <property type="term" value="F:ATP-dependent peptidase activity"/>
    <property type="evidence" value="ECO:0007669"/>
    <property type="project" value="InterPro"/>
</dbReference>
<evidence type="ECO:0000313" key="2">
    <source>
        <dbReference type="EMBL" id="SUE32716.1"/>
    </source>
</evidence>
<dbReference type="InterPro" id="IPR037219">
    <property type="entry name" value="Peptidase_M41-like"/>
</dbReference>
<evidence type="ECO:0000313" key="3">
    <source>
        <dbReference type="Proteomes" id="UP000254291"/>
    </source>
</evidence>
<proteinExistence type="predicted"/>
<organism evidence="2 3">
    <name type="scientific">Mycolicibacterium gilvum</name>
    <dbReference type="NCBI Taxonomy" id="1804"/>
    <lineage>
        <taxon>Bacteria</taxon>
        <taxon>Bacillati</taxon>
        <taxon>Actinomycetota</taxon>
        <taxon>Actinomycetes</taxon>
        <taxon>Mycobacteriales</taxon>
        <taxon>Mycobacteriaceae</taxon>
        <taxon>Mycolicibacterium</taxon>
    </lineage>
</organism>
<protein>
    <submittedName>
        <fullName evidence="2">ATP-dependent zinc metalloprotease FtsH</fullName>
        <ecNumber evidence="2">3.4.24.-</ecNumber>
    </submittedName>
</protein>
<dbReference type="GO" id="GO:0006508">
    <property type="term" value="P:proteolysis"/>
    <property type="evidence" value="ECO:0007669"/>
    <property type="project" value="UniProtKB-KW"/>
</dbReference>
<dbReference type="EC" id="3.4.24.-" evidence="2"/>
<dbReference type="Proteomes" id="UP000254291">
    <property type="component" value="Unassembled WGS sequence"/>
</dbReference>
<keyword evidence="2" id="KW-0378">Hydrolase</keyword>
<dbReference type="SUPFAM" id="SSF140990">
    <property type="entry name" value="FtsH protease domain-like"/>
    <property type="match status" value="1"/>
</dbReference>
<accession>A0A379MMM3</accession>
<dbReference type="Gene3D" id="1.20.58.760">
    <property type="entry name" value="Peptidase M41"/>
    <property type="match status" value="1"/>
</dbReference>
<reference evidence="2 3" key="1">
    <citation type="submission" date="2018-06" db="EMBL/GenBank/DDBJ databases">
        <authorList>
            <consortium name="Pathogen Informatics"/>
            <person name="Doyle S."/>
        </authorList>
    </citation>
    <scope>NUCLEOTIDE SEQUENCE [LARGE SCALE GENOMIC DNA]</scope>
    <source>
        <strain evidence="2 3">NCTC10742</strain>
    </source>
</reference>
<sequence>MSVLPKEGDPHMAGVSDAMLGVVDGEVRRIIDECYAEARKLLRDNRDKLDSIVAELLAHETLDEAEVYAAAGIPREAVAQR</sequence>
<dbReference type="GO" id="GO:0004222">
    <property type="term" value="F:metalloendopeptidase activity"/>
    <property type="evidence" value="ECO:0007669"/>
    <property type="project" value="InterPro"/>
</dbReference>
<name>A0A379MMM3_9MYCO</name>
<gene>
    <name evidence="2" type="primary">ftsH_3</name>
    <name evidence="2" type="ORF">NCTC10742_06080</name>
</gene>
<evidence type="ECO:0000259" key="1">
    <source>
        <dbReference type="Pfam" id="PF01434"/>
    </source>
</evidence>
<dbReference type="EMBL" id="UGQM01000008">
    <property type="protein sequence ID" value="SUE32716.1"/>
    <property type="molecule type" value="Genomic_DNA"/>
</dbReference>